<dbReference type="AlphaFoldDB" id="A0A8S9NJ85"/>
<evidence type="ECO:0000313" key="3">
    <source>
        <dbReference type="Proteomes" id="UP000712600"/>
    </source>
</evidence>
<reference evidence="2" key="1">
    <citation type="submission" date="2019-12" db="EMBL/GenBank/DDBJ databases">
        <title>Genome sequencing and annotation of Brassica cretica.</title>
        <authorList>
            <person name="Studholme D.J."/>
            <person name="Sarris P."/>
        </authorList>
    </citation>
    <scope>NUCLEOTIDE SEQUENCE</scope>
    <source>
        <strain evidence="2">PFS-109/04</strain>
        <tissue evidence="2">Leaf</tissue>
    </source>
</reference>
<organism evidence="2 3">
    <name type="scientific">Brassica cretica</name>
    <name type="common">Mustard</name>
    <dbReference type="NCBI Taxonomy" id="69181"/>
    <lineage>
        <taxon>Eukaryota</taxon>
        <taxon>Viridiplantae</taxon>
        <taxon>Streptophyta</taxon>
        <taxon>Embryophyta</taxon>
        <taxon>Tracheophyta</taxon>
        <taxon>Spermatophyta</taxon>
        <taxon>Magnoliopsida</taxon>
        <taxon>eudicotyledons</taxon>
        <taxon>Gunneridae</taxon>
        <taxon>Pentapetalae</taxon>
        <taxon>rosids</taxon>
        <taxon>malvids</taxon>
        <taxon>Brassicales</taxon>
        <taxon>Brassicaceae</taxon>
        <taxon>Brassiceae</taxon>
        <taxon>Brassica</taxon>
    </lineage>
</organism>
<evidence type="ECO:0000256" key="1">
    <source>
        <dbReference type="SAM" id="Phobius"/>
    </source>
</evidence>
<name>A0A8S9NJ85_BRACR</name>
<dbReference type="Proteomes" id="UP000712600">
    <property type="component" value="Unassembled WGS sequence"/>
</dbReference>
<accession>A0A8S9NJ85</accession>
<dbReference type="EMBL" id="QGKX02001621">
    <property type="protein sequence ID" value="KAF3501887.1"/>
    <property type="molecule type" value="Genomic_DNA"/>
</dbReference>
<gene>
    <name evidence="2" type="ORF">F2Q69_00043793</name>
</gene>
<evidence type="ECO:0000313" key="2">
    <source>
        <dbReference type="EMBL" id="KAF3501887.1"/>
    </source>
</evidence>
<keyword evidence="1" id="KW-1133">Transmembrane helix</keyword>
<comment type="caution">
    <text evidence="2">The sequence shown here is derived from an EMBL/GenBank/DDBJ whole genome shotgun (WGS) entry which is preliminary data.</text>
</comment>
<protein>
    <submittedName>
        <fullName evidence="2">Uncharacterized protein</fullName>
    </submittedName>
</protein>
<feature type="transmembrane region" description="Helical" evidence="1">
    <location>
        <begin position="28"/>
        <end position="46"/>
    </location>
</feature>
<proteinExistence type="predicted"/>
<keyword evidence="1" id="KW-0812">Transmembrane</keyword>
<keyword evidence="1" id="KW-0472">Membrane</keyword>
<sequence>MIVSNLKLVVFSNPNREDLGKALRDWNLWGPFFFIVFLGLTLSWSASVKKCTAVSF</sequence>